<evidence type="ECO:0000256" key="2">
    <source>
        <dbReference type="ARBA" id="ARBA00008767"/>
    </source>
</evidence>
<dbReference type="Pfam" id="PF07524">
    <property type="entry name" value="Bromo_TP"/>
    <property type="match status" value="1"/>
</dbReference>
<keyword evidence="11" id="KW-1185">Reference proteome</keyword>
<name>A0A0C2X6A4_SERVB</name>
<evidence type="ECO:0000313" key="10">
    <source>
        <dbReference type="EMBL" id="KIM33588.1"/>
    </source>
</evidence>
<dbReference type="Gene3D" id="1.10.20.10">
    <property type="entry name" value="Histone, subunit A"/>
    <property type="match status" value="1"/>
</dbReference>
<evidence type="ECO:0000256" key="4">
    <source>
        <dbReference type="ARBA" id="ARBA00023015"/>
    </source>
</evidence>
<evidence type="ECO:0000256" key="5">
    <source>
        <dbReference type="ARBA" id="ARBA00023163"/>
    </source>
</evidence>
<organism evidence="10 11">
    <name type="scientific">Serendipita vermifera MAFF 305830</name>
    <dbReference type="NCBI Taxonomy" id="933852"/>
    <lineage>
        <taxon>Eukaryota</taxon>
        <taxon>Fungi</taxon>
        <taxon>Dikarya</taxon>
        <taxon>Basidiomycota</taxon>
        <taxon>Agaricomycotina</taxon>
        <taxon>Agaricomycetes</taxon>
        <taxon>Sebacinales</taxon>
        <taxon>Serendipitaceae</taxon>
        <taxon>Serendipita</taxon>
    </lineage>
</organism>
<dbReference type="OrthoDB" id="2193813at2759"/>
<dbReference type="STRING" id="933852.A0A0C2X6A4"/>
<dbReference type="PANTHER" id="PTHR46469">
    <property type="entry name" value="TRANSCRIPTION INITIATION FACTOR TFIID SUBUNIT 8"/>
    <property type="match status" value="1"/>
</dbReference>
<comment type="similarity">
    <text evidence="2">Belongs to the TAF8 family.</text>
</comment>
<feature type="domain" description="Transcription factor TFIID subunit 8 C-terminal" evidence="9">
    <location>
        <begin position="272"/>
        <end position="314"/>
    </location>
</feature>
<feature type="region of interest" description="Disordered" evidence="7">
    <location>
        <begin position="201"/>
        <end position="296"/>
    </location>
</feature>
<dbReference type="InterPro" id="IPR009072">
    <property type="entry name" value="Histone-fold"/>
</dbReference>
<keyword evidence="4" id="KW-0805">Transcription regulation</keyword>
<dbReference type="GO" id="GO:0046982">
    <property type="term" value="F:protein heterodimerization activity"/>
    <property type="evidence" value="ECO:0007669"/>
    <property type="project" value="InterPro"/>
</dbReference>
<comment type="subcellular location">
    <subcellularLocation>
        <location evidence="1">Nucleus</location>
    </subcellularLocation>
</comment>
<accession>A0A0C2X6A4</accession>
<keyword evidence="5" id="KW-0804">Transcription</keyword>
<dbReference type="HOGENOM" id="CLU_759028_0_0_1"/>
<dbReference type="GO" id="GO:0005669">
    <property type="term" value="C:transcription factor TFIID complex"/>
    <property type="evidence" value="ECO:0007669"/>
    <property type="project" value="InterPro"/>
</dbReference>
<feature type="region of interest" description="Disordered" evidence="7">
    <location>
        <begin position="50"/>
        <end position="89"/>
    </location>
</feature>
<dbReference type="EMBL" id="KN824278">
    <property type="protein sequence ID" value="KIM33588.1"/>
    <property type="molecule type" value="Genomic_DNA"/>
</dbReference>
<evidence type="ECO:0000256" key="6">
    <source>
        <dbReference type="ARBA" id="ARBA00023242"/>
    </source>
</evidence>
<dbReference type="CDD" id="cd00076">
    <property type="entry name" value="HFD_SF"/>
    <property type="match status" value="1"/>
</dbReference>
<dbReference type="Proteomes" id="UP000054097">
    <property type="component" value="Unassembled WGS sequence"/>
</dbReference>
<feature type="compositionally biased region" description="Low complexity" evidence="7">
    <location>
        <begin position="214"/>
        <end position="235"/>
    </location>
</feature>
<protein>
    <recommendedName>
        <fullName evidence="3">Transcription initiation factor TFIID subunit 8</fullName>
    </recommendedName>
</protein>
<dbReference type="PANTHER" id="PTHR46469:SF1">
    <property type="entry name" value="TRANSCRIPTION INITIATION FACTOR TFIID SUBUNIT 8"/>
    <property type="match status" value="1"/>
</dbReference>
<evidence type="ECO:0000313" key="11">
    <source>
        <dbReference type="Proteomes" id="UP000054097"/>
    </source>
</evidence>
<dbReference type="GO" id="GO:0006367">
    <property type="term" value="P:transcription initiation at RNA polymerase II promoter"/>
    <property type="evidence" value="ECO:0007669"/>
    <property type="project" value="TreeGrafter"/>
</dbReference>
<sequence length="365" mass="40676">MSYPPTPGGMMPYPHGYYPQYQGYPTPQTPTGMQTPYGYHGYMGGHPPFPHGLPSSQGVPGYYAEDGGAENDEDEDEDEGAMDEEDEDVDMEMPLDQESAEKAMKHMIYTQLFTEGFDGGQASAVDLLLKEVVGYMQQLYLATQEYGHQAGRAVPSAHDFVAACDEMGITPKMLKPNLQFERAAPLRKAASTDALAKIKLKKRKNRKRRRALNARHANLIPRDLSSPEPELLPSEEYPHIPATLRSLQPPHHLNPYHAHQSTSTSASSTFPPAYPPKHTYIRSPPSPPQRSSLTASLDKRMQNTAKVRAALKNMMDAADIPKEIDTTEGVDGKPLASRYHLTNSSLVNWQETFTTTRRRWKVAKP</sequence>
<evidence type="ECO:0000259" key="8">
    <source>
        <dbReference type="Pfam" id="PF07524"/>
    </source>
</evidence>
<feature type="compositionally biased region" description="Basic residues" evidence="7">
    <location>
        <begin position="201"/>
        <end position="213"/>
    </location>
</feature>
<reference evidence="11" key="2">
    <citation type="submission" date="2015-01" db="EMBL/GenBank/DDBJ databases">
        <title>Evolutionary Origins and Diversification of the Mycorrhizal Mutualists.</title>
        <authorList>
            <consortium name="DOE Joint Genome Institute"/>
            <consortium name="Mycorrhizal Genomics Consortium"/>
            <person name="Kohler A."/>
            <person name="Kuo A."/>
            <person name="Nagy L.G."/>
            <person name="Floudas D."/>
            <person name="Copeland A."/>
            <person name="Barry K.W."/>
            <person name="Cichocki N."/>
            <person name="Veneault-Fourrey C."/>
            <person name="LaButti K."/>
            <person name="Lindquist E.A."/>
            <person name="Lipzen A."/>
            <person name="Lundell T."/>
            <person name="Morin E."/>
            <person name="Murat C."/>
            <person name="Riley R."/>
            <person name="Ohm R."/>
            <person name="Sun H."/>
            <person name="Tunlid A."/>
            <person name="Henrissat B."/>
            <person name="Grigoriev I.V."/>
            <person name="Hibbett D.S."/>
            <person name="Martin F."/>
        </authorList>
    </citation>
    <scope>NUCLEOTIDE SEQUENCE [LARGE SCALE GENOMIC DNA]</scope>
    <source>
        <strain evidence="11">MAFF 305830</strain>
    </source>
</reference>
<proteinExistence type="inferred from homology"/>
<evidence type="ECO:0000256" key="1">
    <source>
        <dbReference type="ARBA" id="ARBA00004123"/>
    </source>
</evidence>
<feature type="domain" description="Bromodomain associated" evidence="8">
    <location>
        <begin position="98"/>
        <end position="169"/>
    </location>
</feature>
<keyword evidence="6" id="KW-0539">Nucleus</keyword>
<dbReference type="AlphaFoldDB" id="A0A0C2X6A4"/>
<evidence type="ECO:0000256" key="7">
    <source>
        <dbReference type="SAM" id="MobiDB-lite"/>
    </source>
</evidence>
<evidence type="ECO:0000256" key="3">
    <source>
        <dbReference type="ARBA" id="ARBA00017307"/>
    </source>
</evidence>
<dbReference type="Pfam" id="PF10406">
    <property type="entry name" value="TAF8_C"/>
    <property type="match status" value="1"/>
</dbReference>
<gene>
    <name evidence="10" type="ORF">M408DRAFT_326274</name>
</gene>
<dbReference type="InterPro" id="IPR019473">
    <property type="entry name" value="TFIID_su8_C"/>
</dbReference>
<feature type="compositionally biased region" description="Acidic residues" evidence="7">
    <location>
        <begin position="67"/>
        <end position="89"/>
    </location>
</feature>
<dbReference type="InterPro" id="IPR037818">
    <property type="entry name" value="TAF8"/>
</dbReference>
<evidence type="ECO:0000259" key="9">
    <source>
        <dbReference type="Pfam" id="PF10406"/>
    </source>
</evidence>
<reference evidence="10 11" key="1">
    <citation type="submission" date="2014-04" db="EMBL/GenBank/DDBJ databases">
        <authorList>
            <consortium name="DOE Joint Genome Institute"/>
            <person name="Kuo A."/>
            <person name="Zuccaro A."/>
            <person name="Kohler A."/>
            <person name="Nagy L.G."/>
            <person name="Floudas D."/>
            <person name="Copeland A."/>
            <person name="Barry K.W."/>
            <person name="Cichocki N."/>
            <person name="Veneault-Fourrey C."/>
            <person name="LaButti K."/>
            <person name="Lindquist E.A."/>
            <person name="Lipzen A."/>
            <person name="Lundell T."/>
            <person name="Morin E."/>
            <person name="Murat C."/>
            <person name="Sun H."/>
            <person name="Tunlid A."/>
            <person name="Henrissat B."/>
            <person name="Grigoriev I.V."/>
            <person name="Hibbett D.S."/>
            <person name="Martin F."/>
            <person name="Nordberg H.P."/>
            <person name="Cantor M.N."/>
            <person name="Hua S.X."/>
        </authorList>
    </citation>
    <scope>NUCLEOTIDE SEQUENCE [LARGE SCALE GENOMIC DNA]</scope>
    <source>
        <strain evidence="10 11">MAFF 305830</strain>
    </source>
</reference>
<dbReference type="InterPro" id="IPR006565">
    <property type="entry name" value="BTP"/>
</dbReference>